<comment type="caution">
    <text evidence="3">The sequence shown here is derived from an EMBL/GenBank/DDBJ whole genome shotgun (WGS) entry which is preliminary data.</text>
</comment>
<accession>A0ABD1ZER3</accession>
<dbReference type="PANTHER" id="PTHR44750:SF1">
    <property type="entry name" value="GLUTATHIONE S-TRANSFERASE T1-RELATED"/>
    <property type="match status" value="1"/>
</dbReference>
<name>A0ABD1ZER3_9MARC</name>
<dbReference type="InterPro" id="IPR040079">
    <property type="entry name" value="Glutathione_S-Trfase"/>
</dbReference>
<dbReference type="Proteomes" id="UP001605036">
    <property type="component" value="Unassembled WGS sequence"/>
</dbReference>
<protein>
    <recommendedName>
        <fullName evidence="5">Glutathione S-transferase</fullName>
    </recommendedName>
</protein>
<dbReference type="PROSITE" id="PS50405">
    <property type="entry name" value="GST_CTER"/>
    <property type="match status" value="1"/>
</dbReference>
<proteinExistence type="predicted"/>
<dbReference type="PROSITE" id="PS50404">
    <property type="entry name" value="GST_NTER"/>
    <property type="match status" value="1"/>
</dbReference>
<dbReference type="Pfam" id="PF02798">
    <property type="entry name" value="GST_N"/>
    <property type="match status" value="1"/>
</dbReference>
<feature type="domain" description="GST C-terminal" evidence="2">
    <location>
        <begin position="125"/>
        <end position="266"/>
    </location>
</feature>
<reference evidence="3 4" key="1">
    <citation type="submission" date="2024-09" db="EMBL/GenBank/DDBJ databases">
        <title>Chromosome-scale assembly of Riccia fluitans.</title>
        <authorList>
            <person name="Paukszto L."/>
            <person name="Sawicki J."/>
            <person name="Karawczyk K."/>
            <person name="Piernik-Szablinska J."/>
            <person name="Szczecinska M."/>
            <person name="Mazdziarz M."/>
        </authorList>
    </citation>
    <scope>NUCLEOTIDE SEQUENCE [LARGE SCALE GENOMIC DNA]</scope>
    <source>
        <strain evidence="3">Rf_01</strain>
        <tissue evidence="3">Aerial parts of the thallus</tissue>
    </source>
</reference>
<dbReference type="InterPro" id="IPR043377">
    <property type="entry name" value="GSTT1/2/3"/>
</dbReference>
<dbReference type="Gene3D" id="3.40.30.10">
    <property type="entry name" value="Glutaredoxin"/>
    <property type="match status" value="1"/>
</dbReference>
<dbReference type="SUPFAM" id="SSF47616">
    <property type="entry name" value="GST C-terminal domain-like"/>
    <property type="match status" value="1"/>
</dbReference>
<evidence type="ECO:0000259" key="2">
    <source>
        <dbReference type="PROSITE" id="PS50405"/>
    </source>
</evidence>
<gene>
    <name evidence="3" type="ORF">R1flu_018064</name>
</gene>
<sequence>MGLLRQVKDKLNAGEEVLSNKARFTQSKVSSVDSVGMMALTVYGDTLSQPTRAVVLLCLANKIPYELKVADFTKKEHKLPEFKELNPRSEVPVIDDGGFILAESTTILRYIASSRHLSDHWYPTEVKSRARVDYLLDWYHSNIHQTAEYVFQKELVTNLWKEPIPPEEIIKAAEQRMIASMDLVEGCFLKPEKGPFLLGASEPSIADIIFACEYTQTRFLVHPEQEKLMHERPKTMKWLDTVEKRLAPYFGEAHKTLPDLIMAAEFHRASLRITES</sequence>
<evidence type="ECO:0008006" key="5">
    <source>
        <dbReference type="Google" id="ProtNLM"/>
    </source>
</evidence>
<dbReference type="SUPFAM" id="SSF52833">
    <property type="entry name" value="Thioredoxin-like"/>
    <property type="match status" value="1"/>
</dbReference>
<dbReference type="InterPro" id="IPR004045">
    <property type="entry name" value="Glutathione_S-Trfase_N"/>
</dbReference>
<evidence type="ECO:0000313" key="3">
    <source>
        <dbReference type="EMBL" id="KAL2649936.1"/>
    </source>
</evidence>
<dbReference type="InterPro" id="IPR010987">
    <property type="entry name" value="Glutathione-S-Trfase_C-like"/>
</dbReference>
<organism evidence="3 4">
    <name type="scientific">Riccia fluitans</name>
    <dbReference type="NCBI Taxonomy" id="41844"/>
    <lineage>
        <taxon>Eukaryota</taxon>
        <taxon>Viridiplantae</taxon>
        <taxon>Streptophyta</taxon>
        <taxon>Embryophyta</taxon>
        <taxon>Marchantiophyta</taxon>
        <taxon>Marchantiopsida</taxon>
        <taxon>Marchantiidae</taxon>
        <taxon>Marchantiales</taxon>
        <taxon>Ricciaceae</taxon>
        <taxon>Riccia</taxon>
    </lineage>
</organism>
<keyword evidence="4" id="KW-1185">Reference proteome</keyword>
<dbReference type="InterPro" id="IPR036249">
    <property type="entry name" value="Thioredoxin-like_sf"/>
</dbReference>
<dbReference type="InterPro" id="IPR036282">
    <property type="entry name" value="Glutathione-S-Trfase_C_sf"/>
</dbReference>
<dbReference type="SFLD" id="SFLDG00358">
    <property type="entry name" value="Main_(cytGST)"/>
    <property type="match status" value="1"/>
</dbReference>
<feature type="domain" description="GST N-terminal" evidence="1">
    <location>
        <begin position="38"/>
        <end position="119"/>
    </location>
</feature>
<evidence type="ECO:0000259" key="1">
    <source>
        <dbReference type="PROSITE" id="PS50404"/>
    </source>
</evidence>
<dbReference type="SFLD" id="SFLDS00019">
    <property type="entry name" value="Glutathione_Transferase_(cytos"/>
    <property type="match status" value="1"/>
</dbReference>
<evidence type="ECO:0000313" key="4">
    <source>
        <dbReference type="Proteomes" id="UP001605036"/>
    </source>
</evidence>
<dbReference type="PANTHER" id="PTHR44750">
    <property type="entry name" value="GLUTATHIONE S-TRANSFERASE T1-RELATED"/>
    <property type="match status" value="1"/>
</dbReference>
<dbReference type="Gene3D" id="1.20.1050.10">
    <property type="match status" value="1"/>
</dbReference>
<dbReference type="EMBL" id="JBHFFA010000001">
    <property type="protein sequence ID" value="KAL2649936.1"/>
    <property type="molecule type" value="Genomic_DNA"/>
</dbReference>
<dbReference type="AlphaFoldDB" id="A0ABD1ZER3"/>